<reference evidence="2 3" key="1">
    <citation type="submission" date="2019-05" db="EMBL/GenBank/DDBJ databases">
        <title>Another draft genome of Portunus trituberculatus and its Hox gene families provides insights of decapod evolution.</title>
        <authorList>
            <person name="Jeong J.-H."/>
            <person name="Song I."/>
            <person name="Kim S."/>
            <person name="Choi T."/>
            <person name="Kim D."/>
            <person name="Ryu S."/>
            <person name="Kim W."/>
        </authorList>
    </citation>
    <scope>NUCLEOTIDE SEQUENCE [LARGE SCALE GENOMIC DNA]</scope>
    <source>
        <tissue evidence="2">Muscle</tissue>
    </source>
</reference>
<keyword evidence="3" id="KW-1185">Reference proteome</keyword>
<dbReference type="Proteomes" id="UP000324222">
    <property type="component" value="Unassembled WGS sequence"/>
</dbReference>
<name>A0A5B7I1G5_PORTR</name>
<dbReference type="AlphaFoldDB" id="A0A5B7I1G5"/>
<keyword evidence="1" id="KW-0472">Membrane</keyword>
<accession>A0A5B7I1G5</accession>
<feature type="transmembrane region" description="Helical" evidence="1">
    <location>
        <begin position="28"/>
        <end position="46"/>
    </location>
</feature>
<organism evidence="2 3">
    <name type="scientific">Portunus trituberculatus</name>
    <name type="common">Swimming crab</name>
    <name type="synonym">Neptunus trituberculatus</name>
    <dbReference type="NCBI Taxonomy" id="210409"/>
    <lineage>
        <taxon>Eukaryota</taxon>
        <taxon>Metazoa</taxon>
        <taxon>Ecdysozoa</taxon>
        <taxon>Arthropoda</taxon>
        <taxon>Crustacea</taxon>
        <taxon>Multicrustacea</taxon>
        <taxon>Malacostraca</taxon>
        <taxon>Eumalacostraca</taxon>
        <taxon>Eucarida</taxon>
        <taxon>Decapoda</taxon>
        <taxon>Pleocyemata</taxon>
        <taxon>Brachyura</taxon>
        <taxon>Eubrachyura</taxon>
        <taxon>Portunoidea</taxon>
        <taxon>Portunidae</taxon>
        <taxon>Portuninae</taxon>
        <taxon>Portunus</taxon>
    </lineage>
</organism>
<proteinExistence type="predicted"/>
<evidence type="ECO:0000313" key="3">
    <source>
        <dbReference type="Proteomes" id="UP000324222"/>
    </source>
</evidence>
<keyword evidence="1" id="KW-0812">Transmembrane</keyword>
<comment type="caution">
    <text evidence="2">The sequence shown here is derived from an EMBL/GenBank/DDBJ whole genome shotgun (WGS) entry which is preliminary data.</text>
</comment>
<evidence type="ECO:0000256" key="1">
    <source>
        <dbReference type="SAM" id="Phobius"/>
    </source>
</evidence>
<keyword evidence="1" id="KW-1133">Transmembrane helix</keyword>
<protein>
    <submittedName>
        <fullName evidence="2">Uncharacterized protein</fullName>
    </submittedName>
</protein>
<evidence type="ECO:0000313" key="2">
    <source>
        <dbReference type="EMBL" id="MPC78460.1"/>
    </source>
</evidence>
<dbReference type="EMBL" id="VSRR010048472">
    <property type="protein sequence ID" value="MPC78460.1"/>
    <property type="molecule type" value="Genomic_DNA"/>
</dbReference>
<gene>
    <name evidence="2" type="ORF">E2C01_072946</name>
</gene>
<sequence length="47" mass="5349">MNIEMRHGTVGVNKVFTYVSLVHNVKLLLIYYLTVINATIITTQILT</sequence>